<comment type="caution">
    <text evidence="2">The sequence shown here is derived from an EMBL/GenBank/DDBJ whole genome shotgun (WGS) entry which is preliminary data.</text>
</comment>
<accession>A0AAN6WBE0</accession>
<reference evidence="2" key="2">
    <citation type="submission" date="2023-05" db="EMBL/GenBank/DDBJ databases">
        <authorList>
            <consortium name="Lawrence Berkeley National Laboratory"/>
            <person name="Steindorff A."/>
            <person name="Hensen N."/>
            <person name="Bonometti L."/>
            <person name="Westerberg I."/>
            <person name="Brannstrom I.O."/>
            <person name="Guillou S."/>
            <person name="Cros-Aarteil S."/>
            <person name="Calhoun S."/>
            <person name="Haridas S."/>
            <person name="Kuo A."/>
            <person name="Mondo S."/>
            <person name="Pangilinan J."/>
            <person name="Riley R."/>
            <person name="Labutti K."/>
            <person name="Andreopoulos B."/>
            <person name="Lipzen A."/>
            <person name="Chen C."/>
            <person name="Yanf M."/>
            <person name="Daum C."/>
            <person name="Ng V."/>
            <person name="Clum A."/>
            <person name="Ohm R."/>
            <person name="Martin F."/>
            <person name="Silar P."/>
            <person name="Natvig D."/>
            <person name="Lalanne C."/>
            <person name="Gautier V."/>
            <person name="Ament-Velasquez S.L."/>
            <person name="Kruys A."/>
            <person name="Hutchinson M.I."/>
            <person name="Powell A.J."/>
            <person name="Barry K."/>
            <person name="Miller A.N."/>
            <person name="Grigoriev I.V."/>
            <person name="Debuchy R."/>
            <person name="Gladieux P."/>
            <person name="Thoren M.H."/>
            <person name="Johannesson H."/>
        </authorList>
    </citation>
    <scope>NUCLEOTIDE SEQUENCE</scope>
    <source>
        <strain evidence="2">CBS 892.96</strain>
    </source>
</reference>
<feature type="domain" description="DUF6546" evidence="1">
    <location>
        <begin position="245"/>
        <end position="391"/>
    </location>
</feature>
<dbReference type="Proteomes" id="UP001302321">
    <property type="component" value="Unassembled WGS sequence"/>
</dbReference>
<evidence type="ECO:0000313" key="3">
    <source>
        <dbReference type="Proteomes" id="UP001302321"/>
    </source>
</evidence>
<organism evidence="2 3">
    <name type="scientific">Triangularia setosa</name>
    <dbReference type="NCBI Taxonomy" id="2587417"/>
    <lineage>
        <taxon>Eukaryota</taxon>
        <taxon>Fungi</taxon>
        <taxon>Dikarya</taxon>
        <taxon>Ascomycota</taxon>
        <taxon>Pezizomycotina</taxon>
        <taxon>Sordariomycetes</taxon>
        <taxon>Sordariomycetidae</taxon>
        <taxon>Sordariales</taxon>
        <taxon>Podosporaceae</taxon>
        <taxon>Triangularia</taxon>
    </lineage>
</organism>
<reference evidence="2" key="1">
    <citation type="journal article" date="2023" name="Mol. Phylogenet. Evol.">
        <title>Genome-scale phylogeny and comparative genomics of the fungal order Sordariales.</title>
        <authorList>
            <person name="Hensen N."/>
            <person name="Bonometti L."/>
            <person name="Westerberg I."/>
            <person name="Brannstrom I.O."/>
            <person name="Guillou S."/>
            <person name="Cros-Aarteil S."/>
            <person name="Calhoun S."/>
            <person name="Haridas S."/>
            <person name="Kuo A."/>
            <person name="Mondo S."/>
            <person name="Pangilinan J."/>
            <person name="Riley R."/>
            <person name="LaButti K."/>
            <person name="Andreopoulos B."/>
            <person name="Lipzen A."/>
            <person name="Chen C."/>
            <person name="Yan M."/>
            <person name="Daum C."/>
            <person name="Ng V."/>
            <person name="Clum A."/>
            <person name="Steindorff A."/>
            <person name="Ohm R.A."/>
            <person name="Martin F."/>
            <person name="Silar P."/>
            <person name="Natvig D.O."/>
            <person name="Lalanne C."/>
            <person name="Gautier V."/>
            <person name="Ament-Velasquez S.L."/>
            <person name="Kruys A."/>
            <person name="Hutchinson M.I."/>
            <person name="Powell A.J."/>
            <person name="Barry K."/>
            <person name="Miller A.N."/>
            <person name="Grigoriev I.V."/>
            <person name="Debuchy R."/>
            <person name="Gladieux P."/>
            <person name="Hiltunen Thoren M."/>
            <person name="Johannesson H."/>
        </authorList>
    </citation>
    <scope>NUCLEOTIDE SEQUENCE</scope>
    <source>
        <strain evidence="2">CBS 892.96</strain>
    </source>
</reference>
<proteinExistence type="predicted"/>
<dbReference type="Pfam" id="PF20183">
    <property type="entry name" value="DUF6546"/>
    <property type="match status" value="1"/>
</dbReference>
<gene>
    <name evidence="2" type="ORF">QBC36DRAFT_345818</name>
</gene>
<evidence type="ECO:0000313" key="2">
    <source>
        <dbReference type="EMBL" id="KAK4177002.1"/>
    </source>
</evidence>
<dbReference type="InterPro" id="IPR046676">
    <property type="entry name" value="DUF6546"/>
</dbReference>
<evidence type="ECO:0000259" key="1">
    <source>
        <dbReference type="Pfam" id="PF20183"/>
    </source>
</evidence>
<sequence>MFPRWDSLARETRLLILKTLMQDGCPLSYFVTVSQEWQTGLEQHILARIKLTPSLLADFATSGFSWSDDYDCAKCATSDAFRSAVEWEEMVSEALCYHHISSWHPSGDLTLDISIYSPRDSEHWFKYLTFLVDTPSDMLECGGTGLPITTTSKADYLGLPHGWFYSSQYLSPPRWALCKVFWPIIEEGPFDSEQLGIQWLDQPLLVPAVTSLFIRQQNRKLRSLAHMLARVTNEEFQQASQEIGNFETSINSTQPHCRHGVDLTGCESVRSPNPYVSRMVALASIKLEHLAASFITDANQFFKSAFWWPNLTTKLLAPSANPIEIRATLRDAMAAAMNIPQLKTMEIWNRRKELAALFKYQSFRKILQATIIWRGTWKLTMELPTIEAWEEGLDESTIKPHMIWPVSLQYILGEQEALEGVRTM</sequence>
<protein>
    <recommendedName>
        <fullName evidence="1">DUF6546 domain-containing protein</fullName>
    </recommendedName>
</protein>
<keyword evidence="3" id="KW-1185">Reference proteome</keyword>
<name>A0AAN6WBE0_9PEZI</name>
<dbReference type="AlphaFoldDB" id="A0AAN6WBE0"/>
<dbReference type="EMBL" id="MU866178">
    <property type="protein sequence ID" value="KAK4177002.1"/>
    <property type="molecule type" value="Genomic_DNA"/>
</dbReference>